<dbReference type="RefSeq" id="WP_235038739.1">
    <property type="nucleotide sequence ID" value="NZ_FWXV01000003.1"/>
</dbReference>
<evidence type="ECO:0000313" key="3">
    <source>
        <dbReference type="Proteomes" id="UP000192674"/>
    </source>
</evidence>
<dbReference type="InterPro" id="IPR007295">
    <property type="entry name" value="DUF402"/>
</dbReference>
<keyword evidence="3" id="KW-1185">Reference proteome</keyword>
<organism evidence="2 3">
    <name type="scientific">Kibdelosporangium aridum</name>
    <dbReference type="NCBI Taxonomy" id="2030"/>
    <lineage>
        <taxon>Bacteria</taxon>
        <taxon>Bacillati</taxon>
        <taxon>Actinomycetota</taxon>
        <taxon>Actinomycetes</taxon>
        <taxon>Pseudonocardiales</taxon>
        <taxon>Pseudonocardiaceae</taxon>
        <taxon>Kibdelosporangium</taxon>
    </lineage>
</organism>
<protein>
    <recommendedName>
        <fullName evidence="1">DUF402 domain-containing protein</fullName>
    </recommendedName>
</protein>
<dbReference type="PIRSF" id="PIRSF012622">
    <property type="entry name" value="UCP012622"/>
    <property type="match status" value="1"/>
</dbReference>
<proteinExistence type="predicted"/>
<feature type="domain" description="DUF402" evidence="1">
    <location>
        <begin position="44"/>
        <end position="179"/>
    </location>
</feature>
<dbReference type="AlphaFoldDB" id="A0A1W2EAH5"/>
<accession>A0A1W2EAH5</accession>
<dbReference type="InterPro" id="IPR035930">
    <property type="entry name" value="FomD-like_sf"/>
</dbReference>
<evidence type="ECO:0000313" key="2">
    <source>
        <dbReference type="EMBL" id="SMD06711.1"/>
    </source>
</evidence>
<dbReference type="SUPFAM" id="SSF159234">
    <property type="entry name" value="FomD-like"/>
    <property type="match status" value="1"/>
</dbReference>
<dbReference type="Proteomes" id="UP000192674">
    <property type="component" value="Unassembled WGS sequence"/>
</dbReference>
<dbReference type="Gene3D" id="2.40.380.10">
    <property type="entry name" value="FomD-like"/>
    <property type="match status" value="1"/>
</dbReference>
<gene>
    <name evidence="2" type="ORF">SAMN05661093_04128</name>
</gene>
<dbReference type="EMBL" id="FWXV01000003">
    <property type="protein sequence ID" value="SMD06711.1"/>
    <property type="molecule type" value="Genomic_DNA"/>
</dbReference>
<name>A0A1W2EAH5_KIBAR</name>
<evidence type="ECO:0000259" key="1">
    <source>
        <dbReference type="Pfam" id="PF04167"/>
    </source>
</evidence>
<sequence length="200" mass="23056">MSSDYALPVARPRVSLDVAPHVHPPKVELFDVKAMENIDPKGFRRTVDEYRMEKFGLFMARKMDGHPELAYIESWLLPELGLRVSHWHTHPGARQREDIYIDLVEVDTDFAARDAAPGPVWRMVDIYLDIHVYTGERLEVVDTDELLAALDARLIDAGTAQRTLERTYRTVEGITRHGYDTCAWLESLGIDLTWRDQRKP</sequence>
<dbReference type="Pfam" id="PF04167">
    <property type="entry name" value="DUF402"/>
    <property type="match status" value="1"/>
</dbReference>
<dbReference type="InterPro" id="IPR014465">
    <property type="entry name" value="UCP012622"/>
</dbReference>
<reference evidence="2 3" key="1">
    <citation type="submission" date="2017-04" db="EMBL/GenBank/DDBJ databases">
        <authorList>
            <person name="Afonso C.L."/>
            <person name="Miller P.J."/>
            <person name="Scott M.A."/>
            <person name="Spackman E."/>
            <person name="Goraichik I."/>
            <person name="Dimitrov K.M."/>
            <person name="Suarez D.L."/>
            <person name="Swayne D.E."/>
        </authorList>
    </citation>
    <scope>NUCLEOTIDE SEQUENCE [LARGE SCALE GENOMIC DNA]</scope>
    <source>
        <strain evidence="2 3">DSM 43828</strain>
    </source>
</reference>